<keyword evidence="4" id="KW-1185">Reference proteome</keyword>
<evidence type="ECO:0000259" key="2">
    <source>
        <dbReference type="PROSITE" id="PS50004"/>
    </source>
</evidence>
<accession>A0AAP0BDM3</accession>
<dbReference type="InterPro" id="IPR035892">
    <property type="entry name" value="C2_domain_sf"/>
</dbReference>
<organism evidence="3 4">
    <name type="scientific">Platanthera zijinensis</name>
    <dbReference type="NCBI Taxonomy" id="2320716"/>
    <lineage>
        <taxon>Eukaryota</taxon>
        <taxon>Viridiplantae</taxon>
        <taxon>Streptophyta</taxon>
        <taxon>Embryophyta</taxon>
        <taxon>Tracheophyta</taxon>
        <taxon>Spermatophyta</taxon>
        <taxon>Magnoliopsida</taxon>
        <taxon>Liliopsida</taxon>
        <taxon>Asparagales</taxon>
        <taxon>Orchidaceae</taxon>
        <taxon>Orchidoideae</taxon>
        <taxon>Orchideae</taxon>
        <taxon>Orchidinae</taxon>
        <taxon>Platanthera</taxon>
    </lineage>
</organism>
<evidence type="ECO:0000313" key="4">
    <source>
        <dbReference type="Proteomes" id="UP001418222"/>
    </source>
</evidence>
<dbReference type="SUPFAM" id="SSF49562">
    <property type="entry name" value="C2 domain (Calcium/lipid-binding domain, CaLB)"/>
    <property type="match status" value="1"/>
</dbReference>
<name>A0AAP0BDM3_9ASPA</name>
<feature type="region of interest" description="Disordered" evidence="1">
    <location>
        <begin position="226"/>
        <end position="249"/>
    </location>
</feature>
<sequence>MSIQGQLLDVTVVGCSKLKDTEWISRQDPYVVLEYANTKFRTRTCTDGGKHPTFQEKTIIPLIEGLREITVSVFNSNTITFDAFIGGGRVQLQKVLSQGYDDSSWSIQSKSGKYAGEVKLILHFAGVAHNQQQQHGYISHNAHESNYQASPLSSYKPMAPPYTQPPLYPSPHAFSSPAPSPYPSTYPPAAYLPAPYPPAAYPPAAYPPAAYPPATYPPSPYPPSAYPPPSYPPAQPNPYHSQGAYPPPY</sequence>
<comment type="caution">
    <text evidence="3">The sequence shown here is derived from an EMBL/GenBank/DDBJ whole genome shotgun (WGS) entry which is preliminary data.</text>
</comment>
<feature type="domain" description="C2" evidence="2">
    <location>
        <begin position="1"/>
        <end position="106"/>
    </location>
</feature>
<dbReference type="InterPro" id="IPR000008">
    <property type="entry name" value="C2_dom"/>
</dbReference>
<protein>
    <recommendedName>
        <fullName evidence="2">C2 domain-containing protein</fullName>
    </recommendedName>
</protein>
<dbReference type="PRINTS" id="PR01217">
    <property type="entry name" value="PRICHEXTENSN"/>
</dbReference>
<reference evidence="3 4" key="1">
    <citation type="journal article" date="2022" name="Nat. Plants">
        <title>Genomes of leafy and leafless Platanthera orchids illuminate the evolution of mycoheterotrophy.</title>
        <authorList>
            <person name="Li M.H."/>
            <person name="Liu K.W."/>
            <person name="Li Z."/>
            <person name="Lu H.C."/>
            <person name="Ye Q.L."/>
            <person name="Zhang D."/>
            <person name="Wang J.Y."/>
            <person name="Li Y.F."/>
            <person name="Zhong Z.M."/>
            <person name="Liu X."/>
            <person name="Yu X."/>
            <person name="Liu D.K."/>
            <person name="Tu X.D."/>
            <person name="Liu B."/>
            <person name="Hao Y."/>
            <person name="Liao X.Y."/>
            <person name="Jiang Y.T."/>
            <person name="Sun W.H."/>
            <person name="Chen J."/>
            <person name="Chen Y.Q."/>
            <person name="Ai Y."/>
            <person name="Zhai J.W."/>
            <person name="Wu S.S."/>
            <person name="Zhou Z."/>
            <person name="Hsiao Y.Y."/>
            <person name="Wu W.L."/>
            <person name="Chen Y.Y."/>
            <person name="Lin Y.F."/>
            <person name="Hsu J.L."/>
            <person name="Li C.Y."/>
            <person name="Wang Z.W."/>
            <person name="Zhao X."/>
            <person name="Zhong W.Y."/>
            <person name="Ma X.K."/>
            <person name="Ma L."/>
            <person name="Huang J."/>
            <person name="Chen G.Z."/>
            <person name="Huang M.Z."/>
            <person name="Huang L."/>
            <person name="Peng D.H."/>
            <person name="Luo Y.B."/>
            <person name="Zou S.Q."/>
            <person name="Chen S.P."/>
            <person name="Lan S."/>
            <person name="Tsai W.C."/>
            <person name="Van de Peer Y."/>
            <person name="Liu Z.J."/>
        </authorList>
    </citation>
    <scope>NUCLEOTIDE SEQUENCE [LARGE SCALE GENOMIC DNA]</scope>
    <source>
        <strain evidence="3">Lor287</strain>
    </source>
</reference>
<gene>
    <name evidence="3" type="ORF">KSP39_PZI013533</name>
</gene>
<dbReference type="PANTHER" id="PTHR47052">
    <property type="entry name" value="CONSERVED SERINE PROLINE-RICH PROTEIN (AFU_ORTHOLOGUE AFUA_2G01790)"/>
    <property type="match status" value="1"/>
</dbReference>
<dbReference type="SMART" id="SM00239">
    <property type="entry name" value="C2"/>
    <property type="match status" value="1"/>
</dbReference>
<evidence type="ECO:0000256" key="1">
    <source>
        <dbReference type="SAM" id="MobiDB-lite"/>
    </source>
</evidence>
<dbReference type="Pfam" id="PF00168">
    <property type="entry name" value="C2"/>
    <property type="match status" value="1"/>
</dbReference>
<dbReference type="PANTHER" id="PTHR47052:SF3">
    <property type="entry name" value="INGRESSION PROTEIN 1"/>
    <property type="match status" value="1"/>
</dbReference>
<evidence type="ECO:0000313" key="3">
    <source>
        <dbReference type="EMBL" id="KAK8936194.1"/>
    </source>
</evidence>
<dbReference type="CDD" id="cd00030">
    <property type="entry name" value="C2"/>
    <property type="match status" value="1"/>
</dbReference>
<dbReference type="PROSITE" id="PS50004">
    <property type="entry name" value="C2"/>
    <property type="match status" value="1"/>
</dbReference>
<dbReference type="InterPro" id="IPR052981">
    <property type="entry name" value="Ingression_C2_domain"/>
</dbReference>
<feature type="compositionally biased region" description="Pro residues" evidence="1">
    <location>
        <begin position="226"/>
        <end position="236"/>
    </location>
</feature>
<proteinExistence type="predicted"/>
<dbReference type="AlphaFoldDB" id="A0AAP0BDM3"/>
<dbReference type="EMBL" id="JBBWWQ010000011">
    <property type="protein sequence ID" value="KAK8936194.1"/>
    <property type="molecule type" value="Genomic_DNA"/>
</dbReference>
<dbReference type="Proteomes" id="UP001418222">
    <property type="component" value="Unassembled WGS sequence"/>
</dbReference>
<dbReference type="Gene3D" id="2.60.40.150">
    <property type="entry name" value="C2 domain"/>
    <property type="match status" value="1"/>
</dbReference>